<dbReference type="Proteomes" id="UP000050864">
    <property type="component" value="Unassembled WGS sequence"/>
</dbReference>
<dbReference type="Pfam" id="PF12883">
    <property type="entry name" value="DUF3828"/>
    <property type="match status" value="1"/>
</dbReference>
<dbReference type="EMBL" id="LDJI01000045">
    <property type="protein sequence ID" value="KRG61952.1"/>
    <property type="molecule type" value="Genomic_DNA"/>
</dbReference>
<dbReference type="PATRIC" id="fig|405444.3.peg.3038"/>
<dbReference type="AlphaFoldDB" id="A0A0R0BXC4"/>
<keyword evidence="3" id="KW-1185">Reference proteome</keyword>
<sequence length="179" mass="18917">MMILVLALAGCHQEPAASSPTVASASMAGTAGADDITSARAFLTHLYAGYHPDAGLDAILPDEEVYAPALLAALQANREAYNGEVGYLDGDPLCDCQDIAQDLRTLDVTIDPLVDGRLRASLASPDPQHPLDLRLTLQRDGASWRVADIATLTEPSLLQALERDTRTALQESPVAGETP</sequence>
<comment type="caution">
    <text evidence="2">The sequence shown here is derived from an EMBL/GenBank/DDBJ whole genome shotgun (WGS) entry which is preliminary data.</text>
</comment>
<evidence type="ECO:0000313" key="2">
    <source>
        <dbReference type="EMBL" id="KRG61952.1"/>
    </source>
</evidence>
<gene>
    <name evidence="2" type="ORF">ABB26_17585</name>
</gene>
<accession>A0A0R0BXC4</accession>
<feature type="domain" description="DUF3828" evidence="1">
    <location>
        <begin position="45"/>
        <end position="153"/>
    </location>
</feature>
<name>A0A0R0BXC4_9GAMM</name>
<proteinExistence type="predicted"/>
<protein>
    <recommendedName>
        <fullName evidence="1">DUF3828 domain-containing protein</fullName>
    </recommendedName>
</protein>
<evidence type="ECO:0000313" key="3">
    <source>
        <dbReference type="Proteomes" id="UP000050864"/>
    </source>
</evidence>
<dbReference type="InterPro" id="IPR024289">
    <property type="entry name" value="DUF3828"/>
</dbReference>
<reference evidence="2 3" key="1">
    <citation type="submission" date="2015-05" db="EMBL/GenBank/DDBJ databases">
        <title>Genome sequencing and analysis of members of genus Stenotrophomonas.</title>
        <authorList>
            <person name="Patil P.P."/>
            <person name="Midha S."/>
            <person name="Patil P.B."/>
        </authorList>
    </citation>
    <scope>NUCLEOTIDE SEQUENCE [LARGE SCALE GENOMIC DNA]</scope>
    <source>
        <strain evidence="2 3">DSM 18929</strain>
    </source>
</reference>
<organism evidence="2 3">
    <name type="scientific">Stenotrophomonas humi</name>
    <dbReference type="NCBI Taxonomy" id="405444"/>
    <lineage>
        <taxon>Bacteria</taxon>
        <taxon>Pseudomonadati</taxon>
        <taxon>Pseudomonadota</taxon>
        <taxon>Gammaproteobacteria</taxon>
        <taxon>Lysobacterales</taxon>
        <taxon>Lysobacteraceae</taxon>
        <taxon>Stenotrophomonas</taxon>
    </lineage>
</organism>
<dbReference type="STRING" id="405444.ABB26_17585"/>
<evidence type="ECO:0000259" key="1">
    <source>
        <dbReference type="Pfam" id="PF12883"/>
    </source>
</evidence>